<comment type="caution">
    <text evidence="1">The sequence shown here is derived from an EMBL/GenBank/DDBJ whole genome shotgun (WGS) entry which is preliminary data.</text>
</comment>
<sequence length="163" mass="17443">MKFILLSVATLLSTSLAAPEPPAVMDRETFYNLTLPEFTPSGDRIIDLRSREEMNSIEKRSECFPDGGIANGECVRYYSAGGCPDNNLVKGYKPTCNGNCYVDEFFSVKPSGDGTYSTNCELFSDTQCQNSLGSVGSKTGGGSLASGKDFNMIRGGLCIGIEG</sequence>
<evidence type="ECO:0000313" key="2">
    <source>
        <dbReference type="Proteomes" id="UP001143910"/>
    </source>
</evidence>
<keyword evidence="2" id="KW-1185">Reference proteome</keyword>
<protein>
    <submittedName>
        <fullName evidence="1">Uncharacterized protein</fullName>
    </submittedName>
</protein>
<reference evidence="1" key="1">
    <citation type="submission" date="2022-08" db="EMBL/GenBank/DDBJ databases">
        <title>Genome Sequence of Lecanicillium fungicola.</title>
        <authorList>
            <person name="Buettner E."/>
        </authorList>
    </citation>
    <scope>NUCLEOTIDE SEQUENCE</scope>
    <source>
        <strain evidence="1">Babe33</strain>
    </source>
</reference>
<accession>A0ACC1NL49</accession>
<organism evidence="1 2">
    <name type="scientific">Zarea fungicola</name>
    <dbReference type="NCBI Taxonomy" id="93591"/>
    <lineage>
        <taxon>Eukaryota</taxon>
        <taxon>Fungi</taxon>
        <taxon>Dikarya</taxon>
        <taxon>Ascomycota</taxon>
        <taxon>Pezizomycotina</taxon>
        <taxon>Sordariomycetes</taxon>
        <taxon>Hypocreomycetidae</taxon>
        <taxon>Hypocreales</taxon>
        <taxon>Cordycipitaceae</taxon>
        <taxon>Zarea</taxon>
    </lineage>
</organism>
<gene>
    <name evidence="1" type="ORF">NQ176_g2906</name>
</gene>
<proteinExistence type="predicted"/>
<name>A0ACC1NL49_9HYPO</name>
<evidence type="ECO:0000313" key="1">
    <source>
        <dbReference type="EMBL" id="KAJ2980007.1"/>
    </source>
</evidence>
<dbReference type="Proteomes" id="UP001143910">
    <property type="component" value="Unassembled WGS sequence"/>
</dbReference>
<dbReference type="EMBL" id="JANJQO010000234">
    <property type="protein sequence ID" value="KAJ2980007.1"/>
    <property type="molecule type" value="Genomic_DNA"/>
</dbReference>